<organism evidence="1 2">
    <name type="scientific">Vibrio campbellii (strain ATCC BAA-1116)</name>
    <dbReference type="NCBI Taxonomy" id="2902295"/>
    <lineage>
        <taxon>Bacteria</taxon>
        <taxon>Pseudomonadati</taxon>
        <taxon>Pseudomonadota</taxon>
        <taxon>Gammaproteobacteria</taxon>
        <taxon>Vibrionales</taxon>
        <taxon>Vibrionaceae</taxon>
        <taxon>Vibrio</taxon>
    </lineage>
</organism>
<gene>
    <name evidence="1" type="ordered locus">VIBHAR_03335</name>
</gene>
<dbReference type="PATRIC" id="fig|338187.36.peg.3260"/>
<reference evidence="1 2" key="1">
    <citation type="submission" date="2007-08" db="EMBL/GenBank/DDBJ databases">
        <authorList>
            <consortium name="The Vibrio harveyi Genome Sequencing Project"/>
            <person name="Bassler B."/>
            <person name="Clifton S.W."/>
            <person name="Fulton L."/>
            <person name="Delehaunty K."/>
            <person name="Fronick C."/>
            <person name="Harrison M."/>
            <person name="Markivic C."/>
            <person name="Fulton R."/>
            <person name="Tin-Wollam A.-M."/>
            <person name="Shah N."/>
            <person name="Pepin K."/>
            <person name="Nash W."/>
            <person name="Thiruvilangam P."/>
            <person name="Bhonagiri V."/>
            <person name="Waters C."/>
            <person name="Tu K.C."/>
            <person name="Irgon J."/>
            <person name="Wilson R.K."/>
        </authorList>
    </citation>
    <scope>NUCLEOTIDE SEQUENCE [LARGE SCALE GENOMIC DNA]</scope>
    <source>
        <strain evidence="2">ATCC BAA-1116 / BB120</strain>
    </source>
</reference>
<evidence type="ECO:0000313" key="1">
    <source>
        <dbReference type="EMBL" id="ABU72283.1"/>
    </source>
</evidence>
<dbReference type="KEGG" id="vha:VIBHAR_03335"/>
<protein>
    <submittedName>
        <fullName evidence="1">Uncharacterized protein</fullName>
    </submittedName>
</protein>
<accession>A7MZJ8</accession>
<dbReference type="AlphaFoldDB" id="A7MZJ8"/>
<sequence>MLFLYPDHILLTNHVLKRDRVKVKRFHQFILVKLLLTSFPDNS</sequence>
<dbReference type="Proteomes" id="UP000008152">
    <property type="component" value="Chromosome I"/>
</dbReference>
<dbReference type="EMBL" id="CP000789">
    <property type="protein sequence ID" value="ABU72283.1"/>
    <property type="molecule type" value="Genomic_DNA"/>
</dbReference>
<name>A7MZJ8_VIBC1</name>
<proteinExistence type="predicted"/>
<evidence type="ECO:0000313" key="2">
    <source>
        <dbReference type="Proteomes" id="UP000008152"/>
    </source>
</evidence>